<protein>
    <submittedName>
        <fullName evidence="4">Methyltransferase domain-containing protein</fullName>
    </submittedName>
</protein>
<feature type="domain" description="Methyltransferase" evidence="3">
    <location>
        <begin position="87"/>
        <end position="182"/>
    </location>
</feature>
<keyword evidence="1 4" id="KW-0489">Methyltransferase</keyword>
<dbReference type="Pfam" id="PF13649">
    <property type="entry name" value="Methyltransf_25"/>
    <property type="match status" value="1"/>
</dbReference>
<dbReference type="EMBL" id="SPMY01000077">
    <property type="protein sequence ID" value="NMQ29904.1"/>
    <property type="molecule type" value="Genomic_DNA"/>
</dbReference>
<dbReference type="GO" id="GO:0008168">
    <property type="term" value="F:methyltransferase activity"/>
    <property type="evidence" value="ECO:0007669"/>
    <property type="project" value="UniProtKB-KW"/>
</dbReference>
<dbReference type="CDD" id="cd02440">
    <property type="entry name" value="AdoMet_MTases"/>
    <property type="match status" value="1"/>
</dbReference>
<keyword evidence="5" id="KW-1185">Reference proteome</keyword>
<dbReference type="GO" id="GO:0032259">
    <property type="term" value="P:methylation"/>
    <property type="evidence" value="ECO:0007669"/>
    <property type="project" value="UniProtKB-KW"/>
</dbReference>
<dbReference type="SUPFAM" id="SSF53335">
    <property type="entry name" value="S-adenosyl-L-methionine-dependent methyltransferases"/>
    <property type="match status" value="1"/>
</dbReference>
<evidence type="ECO:0000259" key="3">
    <source>
        <dbReference type="Pfam" id="PF13649"/>
    </source>
</evidence>
<dbReference type="PANTHER" id="PTHR43861:SF1">
    <property type="entry name" value="TRANS-ACONITATE 2-METHYLTRANSFERASE"/>
    <property type="match status" value="1"/>
</dbReference>
<dbReference type="Gene3D" id="3.40.50.150">
    <property type="entry name" value="Vaccinia Virus protein VP39"/>
    <property type="match status" value="1"/>
</dbReference>
<dbReference type="PANTHER" id="PTHR43861">
    <property type="entry name" value="TRANS-ACONITATE 2-METHYLTRANSFERASE-RELATED"/>
    <property type="match status" value="1"/>
</dbReference>
<dbReference type="InterPro" id="IPR041698">
    <property type="entry name" value="Methyltransf_25"/>
</dbReference>
<gene>
    <name evidence="4" type="ORF">E4Q23_20380</name>
</gene>
<dbReference type="InterPro" id="IPR029063">
    <property type="entry name" value="SAM-dependent_MTases_sf"/>
</dbReference>
<organism evidence="4 5">
    <name type="scientific">Candidatus Accumulibacter phosphatis</name>
    <dbReference type="NCBI Taxonomy" id="327160"/>
    <lineage>
        <taxon>Bacteria</taxon>
        <taxon>Pseudomonadati</taxon>
        <taxon>Pseudomonadota</taxon>
        <taxon>Betaproteobacteria</taxon>
        <taxon>Candidatus Accumulibacter</taxon>
    </lineage>
</organism>
<keyword evidence="2" id="KW-0808">Transferase</keyword>
<evidence type="ECO:0000256" key="1">
    <source>
        <dbReference type="ARBA" id="ARBA00022603"/>
    </source>
</evidence>
<evidence type="ECO:0000256" key="2">
    <source>
        <dbReference type="ARBA" id="ARBA00022679"/>
    </source>
</evidence>
<proteinExistence type="predicted"/>
<dbReference type="Proteomes" id="UP000749010">
    <property type="component" value="Unassembled WGS sequence"/>
</dbReference>
<comment type="caution">
    <text evidence="4">The sequence shown here is derived from an EMBL/GenBank/DDBJ whole genome shotgun (WGS) entry which is preliminary data.</text>
</comment>
<accession>A0ABX1U3I2</accession>
<evidence type="ECO:0000313" key="4">
    <source>
        <dbReference type="EMBL" id="NMQ29904.1"/>
    </source>
</evidence>
<sequence>MFAIAPAGGSLAFRLMPVPVPVRDAAQRTDWREGVMMLSKDETRDLYRRRAKRYDLLTQLYRLSGFNIDRYRQNTISALGLCPGDQVVELGCGTGLNFEYVQRIIGPEGSIVAVDLTDAMLDVARGRVAREHWTNVEIVQADLAEWQFPVGVSAVYSTLAITLVPEYDEIIKRASRALRPGGSLAVLDMKEPERWPTWLVNLAVWLYRPFGVSLDLAHRHPWESIGRYLRQTSYEEYYFGAIYVCAGRKEA</sequence>
<reference evidence="4 5" key="1">
    <citation type="submission" date="2019-03" db="EMBL/GenBank/DDBJ databases">
        <title>Metabolic reconstructions from genomes of highly enriched 'Candidatus Accumulibacter' and 'Candidatus Competibacter' bioreactor populations.</title>
        <authorList>
            <person name="Annavajhala M.K."/>
            <person name="Welles L."/>
            <person name="Abbas B."/>
            <person name="Sorokin D."/>
            <person name="Park H."/>
            <person name="Van Loosdrecht M."/>
            <person name="Chandran K."/>
        </authorList>
    </citation>
    <scope>NUCLEOTIDE SEQUENCE [LARGE SCALE GENOMIC DNA]</scope>
    <source>
        <strain evidence="4 5">SBR_S</strain>
    </source>
</reference>
<name>A0ABX1U3I2_9PROT</name>
<evidence type="ECO:0000313" key="5">
    <source>
        <dbReference type="Proteomes" id="UP000749010"/>
    </source>
</evidence>